<protein>
    <submittedName>
        <fullName evidence="7">Uncharacterized protein</fullName>
    </submittedName>
</protein>
<dbReference type="AlphaFoldDB" id="A0A6V7QB53"/>
<evidence type="ECO:0000256" key="6">
    <source>
        <dbReference type="SAM" id="Phobius"/>
    </source>
</evidence>
<dbReference type="InterPro" id="IPR003689">
    <property type="entry name" value="ZIP"/>
</dbReference>
<feature type="region of interest" description="Disordered" evidence="5">
    <location>
        <begin position="97"/>
        <end position="181"/>
    </location>
</feature>
<sequence>MAAILVAGMVGVAIPLAVGRKRRRLLSTESGFFALAKAFATGVILAMGFVHMLHDAEAGLTDPCLPHFPWRRFSFSGFVAMAATLVLDFLATQFYERKHHAPPPPPRRRTTRSAPSLRRRRSHPWTRTRTRAPPRAATRCISSGCAHAAAHGHSHHHHGHAHGHAHAHAHAHAHGDGDEGQVSSHVHHVVVSQALDLKSKPPLLAMHIIRSLMAIIK</sequence>
<evidence type="ECO:0000256" key="3">
    <source>
        <dbReference type="ARBA" id="ARBA00022989"/>
    </source>
</evidence>
<comment type="subcellular location">
    <subcellularLocation>
        <location evidence="1">Cell membrane</location>
        <topology evidence="1">Multi-pass membrane protein</topology>
    </subcellularLocation>
</comment>
<dbReference type="GO" id="GO:0005385">
    <property type="term" value="F:zinc ion transmembrane transporter activity"/>
    <property type="evidence" value="ECO:0007669"/>
    <property type="project" value="TreeGrafter"/>
</dbReference>
<feature type="compositionally biased region" description="Basic residues" evidence="5">
    <location>
        <begin position="97"/>
        <end position="132"/>
    </location>
</feature>
<evidence type="ECO:0000256" key="4">
    <source>
        <dbReference type="ARBA" id="ARBA00023136"/>
    </source>
</evidence>
<dbReference type="PANTHER" id="PTHR11040:SF44">
    <property type="entry name" value="PROTEIN ZNTC-RELATED"/>
    <property type="match status" value="1"/>
</dbReference>
<reference evidence="7" key="1">
    <citation type="submission" date="2020-07" db="EMBL/GenBank/DDBJ databases">
        <authorList>
            <person name="Lin J."/>
        </authorList>
    </citation>
    <scope>NUCLEOTIDE SEQUENCE</scope>
</reference>
<dbReference type="GO" id="GO:0005886">
    <property type="term" value="C:plasma membrane"/>
    <property type="evidence" value="ECO:0007669"/>
    <property type="project" value="UniProtKB-SubCell"/>
</dbReference>
<keyword evidence="4 6" id="KW-0472">Membrane</keyword>
<dbReference type="PANTHER" id="PTHR11040">
    <property type="entry name" value="ZINC/IRON TRANSPORTER"/>
    <property type="match status" value="1"/>
</dbReference>
<accession>A0A6V7QB53</accession>
<evidence type="ECO:0000256" key="2">
    <source>
        <dbReference type="ARBA" id="ARBA00022692"/>
    </source>
</evidence>
<feature type="transmembrane region" description="Helical" evidence="6">
    <location>
        <begin position="30"/>
        <end position="53"/>
    </location>
</feature>
<evidence type="ECO:0000256" key="5">
    <source>
        <dbReference type="SAM" id="MobiDB-lite"/>
    </source>
</evidence>
<name>A0A6V7QB53_ANACO</name>
<feature type="transmembrane region" description="Helical" evidence="6">
    <location>
        <begin position="73"/>
        <end position="91"/>
    </location>
</feature>
<feature type="compositionally biased region" description="Basic residues" evidence="5">
    <location>
        <begin position="150"/>
        <end position="172"/>
    </location>
</feature>
<organism evidence="7">
    <name type="scientific">Ananas comosus var. bracteatus</name>
    <name type="common">red pineapple</name>
    <dbReference type="NCBI Taxonomy" id="296719"/>
    <lineage>
        <taxon>Eukaryota</taxon>
        <taxon>Viridiplantae</taxon>
        <taxon>Streptophyta</taxon>
        <taxon>Embryophyta</taxon>
        <taxon>Tracheophyta</taxon>
        <taxon>Spermatophyta</taxon>
        <taxon>Magnoliopsida</taxon>
        <taxon>Liliopsida</taxon>
        <taxon>Poales</taxon>
        <taxon>Bromeliaceae</taxon>
        <taxon>Bromelioideae</taxon>
        <taxon>Ananas</taxon>
    </lineage>
</organism>
<keyword evidence="3 6" id="KW-1133">Transmembrane helix</keyword>
<keyword evidence="2 6" id="KW-0812">Transmembrane</keyword>
<gene>
    <name evidence="7" type="ORF">CB5_LOCUS23584</name>
</gene>
<proteinExistence type="predicted"/>
<evidence type="ECO:0000256" key="1">
    <source>
        <dbReference type="ARBA" id="ARBA00004651"/>
    </source>
</evidence>
<evidence type="ECO:0000313" key="7">
    <source>
        <dbReference type="EMBL" id="CAD1840373.1"/>
    </source>
</evidence>
<dbReference type="EMBL" id="LR862135">
    <property type="protein sequence ID" value="CAD1840373.1"/>
    <property type="molecule type" value="Genomic_DNA"/>
</dbReference>
<dbReference type="Pfam" id="PF02535">
    <property type="entry name" value="Zip"/>
    <property type="match status" value="1"/>
</dbReference>